<dbReference type="PANTHER" id="PTHR12848:SF16">
    <property type="entry name" value="REGULATORY-ASSOCIATED PROTEIN OF MTOR"/>
    <property type="match status" value="1"/>
</dbReference>
<comment type="caution">
    <text evidence="5">The sequence shown here is derived from an EMBL/GenBank/DDBJ whole genome shotgun (WGS) entry which is preliminary data.</text>
</comment>
<keyword evidence="6" id="KW-1185">Reference proteome</keyword>
<dbReference type="InterPro" id="IPR015943">
    <property type="entry name" value="WD40/YVTN_repeat-like_dom_sf"/>
</dbReference>
<keyword evidence="2" id="KW-0677">Repeat</keyword>
<dbReference type="GO" id="GO:0010506">
    <property type="term" value="P:regulation of autophagy"/>
    <property type="evidence" value="ECO:0007669"/>
    <property type="project" value="TreeGrafter"/>
</dbReference>
<feature type="region of interest" description="Disordered" evidence="3">
    <location>
        <begin position="692"/>
        <end position="716"/>
    </location>
</feature>
<evidence type="ECO:0000256" key="2">
    <source>
        <dbReference type="ARBA" id="ARBA00022737"/>
    </source>
</evidence>
<dbReference type="EMBL" id="JARQWQ010000051">
    <property type="protein sequence ID" value="KAK2557188.1"/>
    <property type="molecule type" value="Genomic_DNA"/>
</dbReference>
<dbReference type="GO" id="GO:0030307">
    <property type="term" value="P:positive regulation of cell growth"/>
    <property type="evidence" value="ECO:0007669"/>
    <property type="project" value="TreeGrafter"/>
</dbReference>
<protein>
    <submittedName>
        <fullName evidence="5">Regulatory-associated protein of mTOR</fullName>
    </submittedName>
</protein>
<dbReference type="SMART" id="SM01302">
    <property type="entry name" value="Raptor_N"/>
    <property type="match status" value="1"/>
</dbReference>
<accession>A0AAD9Q9L8</accession>
<feature type="compositionally biased region" description="Acidic residues" evidence="3">
    <location>
        <begin position="706"/>
        <end position="716"/>
    </location>
</feature>
<organism evidence="5 6">
    <name type="scientific">Acropora cervicornis</name>
    <name type="common">Staghorn coral</name>
    <dbReference type="NCBI Taxonomy" id="6130"/>
    <lineage>
        <taxon>Eukaryota</taxon>
        <taxon>Metazoa</taxon>
        <taxon>Cnidaria</taxon>
        <taxon>Anthozoa</taxon>
        <taxon>Hexacorallia</taxon>
        <taxon>Scleractinia</taxon>
        <taxon>Astrocoeniina</taxon>
        <taxon>Acroporidae</taxon>
        <taxon>Acropora</taxon>
    </lineage>
</organism>
<reference evidence="5" key="1">
    <citation type="journal article" date="2023" name="G3 (Bethesda)">
        <title>Whole genome assembly and annotation of the endangered Caribbean coral Acropora cervicornis.</title>
        <authorList>
            <person name="Selwyn J.D."/>
            <person name="Vollmer S.V."/>
        </authorList>
    </citation>
    <scope>NUCLEOTIDE SEQUENCE</scope>
    <source>
        <strain evidence="5">K2</strain>
    </source>
</reference>
<feature type="compositionally biased region" description="Polar residues" evidence="3">
    <location>
        <begin position="638"/>
        <end position="652"/>
    </location>
</feature>
<dbReference type="InterPro" id="IPR016024">
    <property type="entry name" value="ARM-type_fold"/>
</dbReference>
<sequence length="984" mass="109388">MSSEELEHDDSFFDEDEGEIVDWQLPLCFMKKRHKEVIEGSRPLAQTWRMKERMKTVSVALVLCLNIGVDPPDVARYKQSLDPTVEEVKKLCTSLRRNAKEERVLFHYNGHGVPRATANGEIWVFNKRCLSQGNPMPVPLAVKNCIQLASCGANQLLPMNPELPADLFTSCLSTPIKVALRWSCSQKSSKLVPNVTLELIEKIPGRLNDRRTPLGELNWIFTAVTDTIAWNTLPRDLFHKLFRQDLLVASLFRNFLLAERVMRSYNSWDLAVDICLSQLPDVTENPGNFKHSPFFTEQLTAFQVWVAMGAENRDPPEQLPIVLQVLLSQALSVGIFAYVLKLLQSSARELRPLLVFIWAKILAVDSSCQADLVKDNGHKYFLSVLADVYTPLTDPHPLLRQWLAICLGRVWSNYEAARWCAVRDSAPDKLYCLLSDPLPEELVVALYGLVVQFETNFGVVALQFLEEDRQKENAPSAAAITSSGWIVVGPGQPPGVEAGAHTNPSSGGKNPRGLRASFSSSHANAFGSNHPVVNTCRLLLCWRTAAAVVARAVMIFSLASKTPITCAVPALRHQSLALLNLSVDPFVGVAEIAKQIVNGVTLKATFTACPQKITSGSALSSSTSTPSSPGRFGYLAGSDQSLTPPPQLSGSNEAPRAMKMDPLQHRASASGPLGPGGYPHSYEFHTKRKMFDKGPEHTKQPSSASEDNDQDSDEEAGAVKHPVIRTNFAEWCASYFAQSVMKLPEEHDPQSKLHLEREWRFERNSKVRREAAKQQSKPASGKIDDQIFINKNLSAPGVLRFHPYEPYLAVSDRGGISRITSMDFLNAHDLTLLLTGTDDGSVRVWRNIEGENYSDKSLEMVTAWQALSAMLPSTRGSGSGLVISWEQETGNLLASGDVRFIRVWDTQREMRMQPCDGAPRACWVGNQCLSAKGRRGEHYQRKWLYEPGSPCCWQHGFLHLDLLNGEKAVETIYFYACNIYLQCT</sequence>
<feature type="region of interest" description="Disordered" evidence="3">
    <location>
        <begin position="614"/>
        <end position="655"/>
    </location>
</feature>
<proteinExistence type="predicted"/>
<dbReference type="GO" id="GO:0071230">
    <property type="term" value="P:cellular response to amino acid stimulus"/>
    <property type="evidence" value="ECO:0007669"/>
    <property type="project" value="TreeGrafter"/>
</dbReference>
<feature type="compositionally biased region" description="Low complexity" evidence="3">
    <location>
        <begin position="614"/>
        <end position="628"/>
    </location>
</feature>
<name>A0AAD9Q9L8_ACRCE</name>
<dbReference type="SUPFAM" id="SSF50978">
    <property type="entry name" value="WD40 repeat-like"/>
    <property type="match status" value="1"/>
</dbReference>
<dbReference type="GO" id="GO:0030674">
    <property type="term" value="F:protein-macromolecule adaptor activity"/>
    <property type="evidence" value="ECO:0007669"/>
    <property type="project" value="TreeGrafter"/>
</dbReference>
<dbReference type="Proteomes" id="UP001249851">
    <property type="component" value="Unassembled WGS sequence"/>
</dbReference>
<dbReference type="GO" id="GO:0038202">
    <property type="term" value="P:TORC1 signaling"/>
    <property type="evidence" value="ECO:0007669"/>
    <property type="project" value="TreeGrafter"/>
</dbReference>
<dbReference type="PANTHER" id="PTHR12848">
    <property type="entry name" value="REGULATORY-ASSOCIATED PROTEIN OF MTOR"/>
    <property type="match status" value="1"/>
</dbReference>
<evidence type="ECO:0000256" key="3">
    <source>
        <dbReference type="SAM" id="MobiDB-lite"/>
    </source>
</evidence>
<gene>
    <name evidence="5" type="ORF">P5673_020670</name>
</gene>
<feature type="domain" description="Raptor N-terminal CASPase-like" evidence="4">
    <location>
        <begin position="53"/>
        <end position="161"/>
    </location>
</feature>
<dbReference type="Gene3D" id="2.130.10.10">
    <property type="entry name" value="YVTN repeat-like/Quinoprotein amine dehydrogenase"/>
    <property type="match status" value="1"/>
</dbReference>
<dbReference type="GO" id="GO:0005737">
    <property type="term" value="C:cytoplasm"/>
    <property type="evidence" value="ECO:0007669"/>
    <property type="project" value="TreeGrafter"/>
</dbReference>
<evidence type="ECO:0000259" key="4">
    <source>
        <dbReference type="SMART" id="SM01302"/>
    </source>
</evidence>
<evidence type="ECO:0000256" key="1">
    <source>
        <dbReference type="ARBA" id="ARBA00022574"/>
    </source>
</evidence>
<dbReference type="InterPro" id="IPR004083">
    <property type="entry name" value="Raptor"/>
</dbReference>
<keyword evidence="1" id="KW-0853">WD repeat</keyword>
<dbReference type="InterPro" id="IPR029347">
    <property type="entry name" value="Raptor_N"/>
</dbReference>
<reference evidence="5" key="2">
    <citation type="journal article" date="2023" name="Science">
        <title>Genomic signatures of disease resistance in endangered staghorn corals.</title>
        <authorList>
            <person name="Vollmer S.V."/>
            <person name="Selwyn J.D."/>
            <person name="Despard B.A."/>
            <person name="Roesel C.L."/>
        </authorList>
    </citation>
    <scope>NUCLEOTIDE SEQUENCE</scope>
    <source>
        <strain evidence="5">K2</strain>
    </source>
</reference>
<dbReference type="GO" id="GO:0009267">
    <property type="term" value="P:cellular response to starvation"/>
    <property type="evidence" value="ECO:0007669"/>
    <property type="project" value="TreeGrafter"/>
</dbReference>
<evidence type="ECO:0000313" key="5">
    <source>
        <dbReference type="EMBL" id="KAK2557188.1"/>
    </source>
</evidence>
<dbReference type="AlphaFoldDB" id="A0AAD9Q9L8"/>
<dbReference type="InterPro" id="IPR036322">
    <property type="entry name" value="WD40_repeat_dom_sf"/>
</dbReference>
<evidence type="ECO:0000313" key="6">
    <source>
        <dbReference type="Proteomes" id="UP001249851"/>
    </source>
</evidence>
<dbReference type="SUPFAM" id="SSF48371">
    <property type="entry name" value="ARM repeat"/>
    <property type="match status" value="1"/>
</dbReference>
<dbReference type="GO" id="GO:0031931">
    <property type="term" value="C:TORC1 complex"/>
    <property type="evidence" value="ECO:0007669"/>
    <property type="project" value="InterPro"/>
</dbReference>
<dbReference type="Pfam" id="PF14538">
    <property type="entry name" value="Raptor_N"/>
    <property type="match status" value="1"/>
</dbReference>